<evidence type="ECO:0000256" key="15">
    <source>
        <dbReference type="HAMAP-Rule" id="MF_02003"/>
    </source>
</evidence>
<feature type="domain" description="Methionyl/Valyl/Leucyl/Isoleucyl-tRNA synthetase anticodon-binding" evidence="17">
    <location>
        <begin position="681"/>
        <end position="828"/>
    </location>
</feature>
<dbReference type="Pfam" id="PF00133">
    <property type="entry name" value="tRNA-synt_1"/>
    <property type="match status" value="1"/>
</dbReference>
<evidence type="ECO:0000256" key="12">
    <source>
        <dbReference type="ARBA" id="ARBA00023146"/>
    </source>
</evidence>
<evidence type="ECO:0000256" key="14">
    <source>
        <dbReference type="ARBA" id="ARBA00048359"/>
    </source>
</evidence>
<evidence type="ECO:0000259" key="16">
    <source>
        <dbReference type="Pfam" id="PF00133"/>
    </source>
</evidence>
<dbReference type="Proteomes" id="UP000752013">
    <property type="component" value="Unassembled WGS sequence"/>
</dbReference>
<dbReference type="Gene3D" id="3.40.50.620">
    <property type="entry name" value="HUPs"/>
    <property type="match status" value="2"/>
</dbReference>
<dbReference type="EMBL" id="JAATLK010000001">
    <property type="protein sequence ID" value="NIZ46380.1"/>
    <property type="molecule type" value="Genomic_DNA"/>
</dbReference>
<dbReference type="Pfam" id="PF08264">
    <property type="entry name" value="Anticodon_1"/>
    <property type="match status" value="1"/>
</dbReference>
<dbReference type="InterPro" id="IPR013155">
    <property type="entry name" value="M/V/L/I-tRNA-synth_anticd-bd"/>
</dbReference>
<dbReference type="SUPFAM" id="SSF47323">
    <property type="entry name" value="Anticodon-binding domain of a subclass of class I aminoacyl-tRNA synthetases"/>
    <property type="match status" value="1"/>
</dbReference>
<dbReference type="GO" id="GO:0005737">
    <property type="term" value="C:cytoplasm"/>
    <property type="evidence" value="ECO:0007669"/>
    <property type="project" value="UniProtKB-SubCell"/>
</dbReference>
<dbReference type="PANTHER" id="PTHR42780:SF1">
    <property type="entry name" value="ISOLEUCINE--TRNA LIGASE, CYTOPLASMIC"/>
    <property type="match status" value="1"/>
</dbReference>
<dbReference type="InterPro" id="IPR009008">
    <property type="entry name" value="Val/Leu/Ile-tRNA-synth_edit"/>
</dbReference>
<keyword evidence="6 15" id="KW-0436">Ligase</keyword>
<dbReference type="SUPFAM" id="SSF52374">
    <property type="entry name" value="Nucleotidylyl transferase"/>
    <property type="match status" value="1"/>
</dbReference>
<dbReference type="FunFam" id="3.40.50.620:FF:000063">
    <property type="entry name" value="Isoleucine--tRNA ligase"/>
    <property type="match status" value="1"/>
</dbReference>
<keyword evidence="12 15" id="KW-0030">Aminoacyl-tRNA synthetase</keyword>
<dbReference type="AlphaFoldDB" id="A0A968KSB8"/>
<dbReference type="PROSITE" id="PS00178">
    <property type="entry name" value="AA_TRNA_LIGASE_I"/>
    <property type="match status" value="1"/>
</dbReference>
<dbReference type="InterPro" id="IPR033709">
    <property type="entry name" value="Anticodon_Ile_ABEc"/>
</dbReference>
<dbReference type="InterPro" id="IPR001412">
    <property type="entry name" value="aa-tRNA-synth_I_CS"/>
</dbReference>
<dbReference type="Pfam" id="PF19302">
    <property type="entry name" value="DUF5915"/>
    <property type="match status" value="1"/>
</dbReference>
<dbReference type="CDD" id="cd07961">
    <property type="entry name" value="Anticodon_Ia_Ile_ABEc"/>
    <property type="match status" value="1"/>
</dbReference>
<comment type="similarity">
    <text evidence="3 15">Belongs to the class-I aminoacyl-tRNA synthetase family. IleS type 2 subfamily.</text>
</comment>
<comment type="caution">
    <text evidence="18">The sequence shown here is derived from an EMBL/GenBank/DDBJ whole genome shotgun (WGS) entry which is preliminary data.</text>
</comment>
<dbReference type="InterPro" id="IPR009080">
    <property type="entry name" value="tRNAsynth_Ia_anticodon-bd"/>
</dbReference>
<evidence type="ECO:0000256" key="6">
    <source>
        <dbReference type="ARBA" id="ARBA00022598"/>
    </source>
</evidence>
<evidence type="ECO:0000256" key="5">
    <source>
        <dbReference type="ARBA" id="ARBA00022490"/>
    </source>
</evidence>
<dbReference type="InterPro" id="IPR014729">
    <property type="entry name" value="Rossmann-like_a/b/a_fold"/>
</dbReference>
<dbReference type="GO" id="GO:0004822">
    <property type="term" value="F:isoleucine-tRNA ligase activity"/>
    <property type="evidence" value="ECO:0007669"/>
    <property type="project" value="UniProtKB-UniRule"/>
</dbReference>
<keyword evidence="19" id="KW-1185">Reference proteome</keyword>
<sequence>MYKPVDPRVNFPTMEQKIIDFWQSNRIFEKSLEQTKGSTPFIQYDGPPFATGLPHYGHLIQSALKDTFPRYKTMKGFYVERRFGWDCHGLPIEYEMEKELGVSGKTQIEAFGVAKFNNACSSIVMRYSKQWEEYIHRLGRWVDFKNDYKTMDIRFMESVWWVFKELWNKQLVKEGSYILPYCPRCSTPLSNHELNLGGYKQVSDMTGTVRFKLLDEENTFFYAWTTTPWTLPSNVALAVGPTLDYVYIQVKESGERAYLAKARLDAYFSDQDSYNVLQIIPGRELIGKRYQPLFPYFAHLAEQGAFQVYPADYVGEGDGTGIVHTANGFGEDDYLTLKNTGLPTVCPVDEEGRYTKEITDYAGRYVRDCDKEILRQLKGMGLLVKQEPYLHNYPHCWRCESPLIYRAIGSWFIDVPKLIPQLLRANEQITWIPSHIKEGRFGRWLENARDWAVSRNRYWGNPIPVWRCNECSHIDVIGSRQELQEKSGESPNQLHKHIIDDFIWKCQCGGEMRRIPEVFDCWFESGAMPLAQHHYPFNKEYTLEELMPADFIVEGIDQTRGWFYTLTVLAVALFDRPAFKMCLTTGLVLASDGQKMSKSKKNFTDPLTIINTYGADATRIYLQSSPLSQGSDLRFVDDGVRDVLKGLMLPIWNAYAFFVTYANIDQIKPTTLPNELKSELDRWIISRTHRLIKLVEEAMDIGNIHQAIKEIEFYVDVLNNWYIRRSRRRFWKSDSDMDKQEAYATLYHALSQLVLVMAPLLPFMSEEIYQNLKRAEDPESVHLATWPIYQEEYLDDALEEQMALILKSVRLGHALRSSANIKNRIPLAKAHLVSLHESERHIFRKMEEVLREELNVKSIVVTDKEDELVDYTMKANFKSLGKSLGKDMKVGASAIEQLPVSAIKQLLQGESILIPINGTQIQDLTITQADVIIARHAKADVQTISEDGLTVALDIHLTEELLREGTMRDLVRSIQNLRKERALDVSDRIHLSLWASSISASKEVNLILETFGSFIQAEVLANDISIEEMKAEDMQEISIGGHTVAIDVTLAKSS</sequence>
<comment type="cofactor">
    <cofactor evidence="1 15">
        <name>Zn(2+)</name>
        <dbReference type="ChEBI" id="CHEBI:29105"/>
    </cofactor>
</comment>
<dbReference type="GO" id="GO:0005524">
    <property type="term" value="F:ATP binding"/>
    <property type="evidence" value="ECO:0007669"/>
    <property type="project" value="UniProtKB-UniRule"/>
</dbReference>
<evidence type="ECO:0000256" key="10">
    <source>
        <dbReference type="ARBA" id="ARBA00022840"/>
    </source>
</evidence>
<evidence type="ECO:0000256" key="3">
    <source>
        <dbReference type="ARBA" id="ARBA00007078"/>
    </source>
</evidence>
<evidence type="ECO:0000256" key="9">
    <source>
        <dbReference type="ARBA" id="ARBA00022833"/>
    </source>
</evidence>
<dbReference type="InterPro" id="IPR002301">
    <property type="entry name" value="Ile-tRNA-ligase"/>
</dbReference>
<dbReference type="PANTHER" id="PTHR42780">
    <property type="entry name" value="SOLEUCYL-TRNA SYNTHETASE"/>
    <property type="match status" value="1"/>
</dbReference>
<comment type="domain">
    <text evidence="15">IleRS has two distinct active sites: one for aminoacylation and one for editing. The misactivated valine is translocated from the active site to the editing site, which sterically excludes the correctly activated isoleucine. The single editing site contains two valyl binding pockets, one specific for each substrate (Val-AMP or Val-tRNA(Ile)).</text>
</comment>
<dbReference type="InterPro" id="IPR023586">
    <property type="entry name" value="Ile-tRNA-ligase_type2"/>
</dbReference>
<feature type="domain" description="Aminoacyl-tRNA synthetase class Ia" evidence="16">
    <location>
        <begin position="18"/>
        <end position="629"/>
    </location>
</feature>
<dbReference type="EC" id="6.1.1.5" evidence="15"/>
<feature type="binding site" evidence="15">
    <location>
        <position position="598"/>
    </location>
    <ligand>
        <name>ATP</name>
        <dbReference type="ChEBI" id="CHEBI:30616"/>
    </ligand>
</feature>
<evidence type="ECO:0000256" key="1">
    <source>
        <dbReference type="ARBA" id="ARBA00001947"/>
    </source>
</evidence>
<reference evidence="18" key="1">
    <citation type="submission" date="2020-03" db="EMBL/GenBank/DDBJ databases">
        <title>Spirochaetal bacteria isolated from arthropods constitute a novel genus Entomospira genus novum within the order Spirochaetales.</title>
        <authorList>
            <person name="Grana-Miraglia L."/>
            <person name="Sikutova S."/>
            <person name="Fingerle V."/>
            <person name="Sing A."/>
            <person name="Castillo-Ramirez S."/>
            <person name="Margos G."/>
            <person name="Rudolf I."/>
        </authorList>
    </citation>
    <scope>NUCLEOTIDE SEQUENCE</scope>
    <source>
        <strain evidence="18">BR208</strain>
    </source>
</reference>
<evidence type="ECO:0000256" key="13">
    <source>
        <dbReference type="ARBA" id="ARBA00025217"/>
    </source>
</evidence>
<keyword evidence="5 15" id="KW-0963">Cytoplasm</keyword>
<keyword evidence="9 15" id="KW-0862">Zinc</keyword>
<feature type="short sequence motif" description="'HIGH' region" evidence="15">
    <location>
        <begin position="48"/>
        <end position="58"/>
    </location>
</feature>
<dbReference type="RefSeq" id="WP_167702849.1">
    <property type="nucleotide sequence ID" value="NZ_CP118168.1"/>
</dbReference>
<evidence type="ECO:0000256" key="4">
    <source>
        <dbReference type="ARBA" id="ARBA00011245"/>
    </source>
</evidence>
<keyword evidence="7 15" id="KW-0479">Metal-binding</keyword>
<dbReference type="SUPFAM" id="SSF50677">
    <property type="entry name" value="ValRS/IleRS/LeuRS editing domain"/>
    <property type="match status" value="1"/>
</dbReference>
<dbReference type="Gene3D" id="1.10.730.10">
    <property type="entry name" value="Isoleucyl-tRNA Synthetase, Domain 1"/>
    <property type="match status" value="1"/>
</dbReference>
<keyword evidence="8 15" id="KW-0547">Nucleotide-binding</keyword>
<comment type="subcellular location">
    <subcellularLocation>
        <location evidence="2 15">Cytoplasm</location>
    </subcellularLocation>
</comment>
<feature type="short sequence motif" description="'KMSKS' region" evidence="15">
    <location>
        <begin position="595"/>
        <end position="599"/>
    </location>
</feature>
<accession>A0A968KSB8</accession>
<keyword evidence="11 15" id="KW-0648">Protein biosynthesis</keyword>
<comment type="catalytic activity">
    <reaction evidence="14 15">
        <text>tRNA(Ile) + L-isoleucine + ATP = L-isoleucyl-tRNA(Ile) + AMP + diphosphate</text>
        <dbReference type="Rhea" id="RHEA:11060"/>
        <dbReference type="Rhea" id="RHEA-COMP:9666"/>
        <dbReference type="Rhea" id="RHEA-COMP:9695"/>
        <dbReference type="ChEBI" id="CHEBI:30616"/>
        <dbReference type="ChEBI" id="CHEBI:33019"/>
        <dbReference type="ChEBI" id="CHEBI:58045"/>
        <dbReference type="ChEBI" id="CHEBI:78442"/>
        <dbReference type="ChEBI" id="CHEBI:78528"/>
        <dbReference type="ChEBI" id="CHEBI:456215"/>
        <dbReference type="EC" id="6.1.1.5"/>
    </reaction>
</comment>
<dbReference type="FunFam" id="3.40.50.620:FF:000075">
    <property type="entry name" value="Isoleucine--tRNA ligase"/>
    <property type="match status" value="1"/>
</dbReference>
<comment type="function">
    <text evidence="13 15">Catalyzes the attachment of isoleucine to tRNA(Ile). As IleRS can inadvertently accommodate and process structurally similar amino acids such as valine, to avoid such errors it has two additional distinct tRNA(Ile)-dependent editing activities. One activity is designated as 'pretransfer' editing and involves the hydrolysis of activated Val-AMP. The other activity is designated 'posttransfer' editing and involves deacylation of mischarged Val-tRNA(Ile).</text>
</comment>
<evidence type="ECO:0000256" key="2">
    <source>
        <dbReference type="ARBA" id="ARBA00004496"/>
    </source>
</evidence>
<proteinExistence type="inferred from homology"/>
<gene>
    <name evidence="15" type="primary">ileS</name>
    <name evidence="18" type="ORF">HCT46_00360</name>
</gene>
<evidence type="ECO:0000259" key="17">
    <source>
        <dbReference type="Pfam" id="PF08264"/>
    </source>
</evidence>
<dbReference type="NCBIfam" id="TIGR00392">
    <property type="entry name" value="ileS"/>
    <property type="match status" value="1"/>
</dbReference>
<keyword evidence="10 15" id="KW-0067">ATP-binding</keyword>
<evidence type="ECO:0000256" key="11">
    <source>
        <dbReference type="ARBA" id="ARBA00022917"/>
    </source>
</evidence>
<name>A0A968KSB8_9SPIO</name>
<dbReference type="GO" id="GO:0000049">
    <property type="term" value="F:tRNA binding"/>
    <property type="evidence" value="ECO:0007669"/>
    <property type="project" value="InterPro"/>
</dbReference>
<organism evidence="18 19">
    <name type="scientific">Entomospira nematocerorum</name>
    <dbReference type="NCBI Taxonomy" id="2719987"/>
    <lineage>
        <taxon>Bacteria</taxon>
        <taxon>Pseudomonadati</taxon>
        <taxon>Spirochaetota</taxon>
        <taxon>Spirochaetia</taxon>
        <taxon>Spirochaetales</taxon>
        <taxon>Spirochaetaceae</taxon>
        <taxon>Entomospira</taxon>
    </lineage>
</organism>
<evidence type="ECO:0000313" key="18">
    <source>
        <dbReference type="EMBL" id="NIZ46380.1"/>
    </source>
</evidence>
<dbReference type="GO" id="GO:0002161">
    <property type="term" value="F:aminoacyl-tRNA deacylase activity"/>
    <property type="evidence" value="ECO:0007669"/>
    <property type="project" value="InterPro"/>
</dbReference>
<evidence type="ECO:0000256" key="7">
    <source>
        <dbReference type="ARBA" id="ARBA00022723"/>
    </source>
</evidence>
<comment type="subunit">
    <text evidence="4 15">Monomer.</text>
</comment>
<evidence type="ECO:0000256" key="8">
    <source>
        <dbReference type="ARBA" id="ARBA00022741"/>
    </source>
</evidence>
<dbReference type="GO" id="GO:0008270">
    <property type="term" value="F:zinc ion binding"/>
    <property type="evidence" value="ECO:0007669"/>
    <property type="project" value="UniProtKB-UniRule"/>
</dbReference>
<dbReference type="PRINTS" id="PR00984">
    <property type="entry name" value="TRNASYNTHILE"/>
</dbReference>
<dbReference type="HAMAP" id="MF_02003">
    <property type="entry name" value="Ile_tRNA_synth_type2"/>
    <property type="match status" value="1"/>
</dbReference>
<protein>
    <recommendedName>
        <fullName evidence="15">Isoleucine--tRNA ligase</fullName>
        <ecNumber evidence="15">6.1.1.5</ecNumber>
    </recommendedName>
    <alternativeName>
        <fullName evidence="15">Isoleucyl-tRNA synthetase</fullName>
        <shortName evidence="15">IleRS</shortName>
    </alternativeName>
</protein>
<evidence type="ECO:0000313" key="19">
    <source>
        <dbReference type="Proteomes" id="UP000752013"/>
    </source>
</evidence>
<dbReference type="InterPro" id="IPR002300">
    <property type="entry name" value="aa-tRNA-synth_Ia"/>
</dbReference>
<dbReference type="GO" id="GO:0006428">
    <property type="term" value="P:isoleucyl-tRNA aminoacylation"/>
    <property type="evidence" value="ECO:0007669"/>
    <property type="project" value="UniProtKB-UniRule"/>
</dbReference>
<dbReference type="CDD" id="cd00818">
    <property type="entry name" value="IleRS_core"/>
    <property type="match status" value="1"/>
</dbReference>